<keyword evidence="3" id="KW-1185">Reference proteome</keyword>
<dbReference type="Proteomes" id="UP000053029">
    <property type="component" value="Unassembled WGS sequence"/>
</dbReference>
<dbReference type="STRING" id="1442368.A0A0D2ES42"/>
<protein>
    <submittedName>
        <fullName evidence="2">Uncharacterized protein</fullName>
    </submittedName>
</protein>
<feature type="region of interest" description="Disordered" evidence="1">
    <location>
        <begin position="480"/>
        <end position="566"/>
    </location>
</feature>
<accession>A0A0D2ES42</accession>
<dbReference type="AlphaFoldDB" id="A0A0D2ES42"/>
<feature type="compositionally biased region" description="Low complexity" evidence="1">
    <location>
        <begin position="179"/>
        <end position="188"/>
    </location>
</feature>
<name>A0A0D2ES42_9EURO</name>
<organism evidence="2 3">
    <name type="scientific">Fonsecaea pedrosoi CBS 271.37</name>
    <dbReference type="NCBI Taxonomy" id="1442368"/>
    <lineage>
        <taxon>Eukaryota</taxon>
        <taxon>Fungi</taxon>
        <taxon>Dikarya</taxon>
        <taxon>Ascomycota</taxon>
        <taxon>Pezizomycotina</taxon>
        <taxon>Eurotiomycetes</taxon>
        <taxon>Chaetothyriomycetidae</taxon>
        <taxon>Chaetothyriales</taxon>
        <taxon>Herpotrichiellaceae</taxon>
        <taxon>Fonsecaea</taxon>
    </lineage>
</organism>
<dbReference type="EMBL" id="KN846974">
    <property type="protein sequence ID" value="KIW77057.1"/>
    <property type="molecule type" value="Genomic_DNA"/>
</dbReference>
<dbReference type="OrthoDB" id="5403634at2759"/>
<feature type="region of interest" description="Disordered" evidence="1">
    <location>
        <begin position="149"/>
        <end position="195"/>
    </location>
</feature>
<sequence>MAAVEAFPPQKGRDAGQISRPDDTCPNRSKRPKRIHHDRPLFPPAFWDNLSKIHLDKHALKELDRRNAQLAASSCSPYGTRHLFDPATTSDATTSPARGRTSLLSATDFLRHCDRDQLRELEQLAGDGGPDMSDVRGSMRPLPRPVIQSETGTHACKPTSHTALTTHATNEPTTEKNNQTTDQRTTQTVKSSSPYCPNFDQNLTDGGVYPANFLFQDGEAAKRPGNWEQINQRLGVRRLSLSPSSFSEADFQNFAKNNDNAHKEKQVTTSVIPIIEGKIIDPGSVCGGIRWTNLDPLTDGTIVPGNPDIYYGARPERLDRRVRDELRNSIIPSKQDSLPIVPNFFLAVKGPDGTERVANSQALYDGALGERGMIRLLSFGHEKPVLDNNAHTISSIYYHGYLQLFTIHAASPTGPGGRPEYFMHRLRSFAMNDSPETFRQGAAAYRNARDWAKEQRDQAIEQANARVNGRQSTILGVETSVEQASSLTSEPRLGDANTETPIQETQPHPTEDLESTLNSHNSAVSSGELSSSQGSTKRLHRQPLEQSPPQNKRQNVRQSDDGDEHL</sequence>
<dbReference type="VEuPathDB" id="FungiDB:Z517_09503"/>
<reference evidence="2 3" key="1">
    <citation type="submission" date="2015-01" db="EMBL/GenBank/DDBJ databases">
        <title>The Genome Sequence of Fonsecaea pedrosoi CBS 271.37.</title>
        <authorList>
            <consortium name="The Broad Institute Genomics Platform"/>
            <person name="Cuomo C."/>
            <person name="de Hoog S."/>
            <person name="Gorbushina A."/>
            <person name="Stielow B."/>
            <person name="Teixiera M."/>
            <person name="Abouelleil A."/>
            <person name="Chapman S.B."/>
            <person name="Priest M."/>
            <person name="Young S.K."/>
            <person name="Wortman J."/>
            <person name="Nusbaum C."/>
            <person name="Birren B."/>
        </authorList>
    </citation>
    <scope>NUCLEOTIDE SEQUENCE [LARGE SCALE GENOMIC DNA]</scope>
    <source>
        <strain evidence="2 3">CBS 271.37</strain>
    </source>
</reference>
<proteinExistence type="predicted"/>
<gene>
    <name evidence="2" type="ORF">Z517_09503</name>
</gene>
<dbReference type="GeneID" id="25308993"/>
<feature type="region of interest" description="Disordered" evidence="1">
    <location>
        <begin position="1"/>
        <end position="41"/>
    </location>
</feature>
<feature type="compositionally biased region" description="Polar residues" evidence="1">
    <location>
        <begin position="497"/>
        <end position="508"/>
    </location>
</feature>
<feature type="compositionally biased region" description="Basic residues" evidence="1">
    <location>
        <begin position="28"/>
        <end position="37"/>
    </location>
</feature>
<feature type="compositionally biased region" description="Polar residues" evidence="1">
    <location>
        <begin position="159"/>
        <end position="178"/>
    </location>
</feature>
<evidence type="ECO:0000313" key="2">
    <source>
        <dbReference type="EMBL" id="KIW77057.1"/>
    </source>
</evidence>
<feature type="compositionally biased region" description="Polar residues" evidence="1">
    <location>
        <begin position="480"/>
        <end position="489"/>
    </location>
</feature>
<feature type="compositionally biased region" description="Polar residues" evidence="1">
    <location>
        <begin position="544"/>
        <end position="557"/>
    </location>
</feature>
<evidence type="ECO:0000313" key="3">
    <source>
        <dbReference type="Proteomes" id="UP000053029"/>
    </source>
</evidence>
<dbReference type="HOGENOM" id="CLU_023878_1_1_1"/>
<evidence type="ECO:0000256" key="1">
    <source>
        <dbReference type="SAM" id="MobiDB-lite"/>
    </source>
</evidence>
<dbReference type="RefSeq" id="XP_013280865.1">
    <property type="nucleotide sequence ID" value="XM_013425411.1"/>
</dbReference>
<feature type="compositionally biased region" description="Low complexity" evidence="1">
    <location>
        <begin position="522"/>
        <end position="535"/>
    </location>
</feature>